<feature type="compositionally biased region" description="Polar residues" evidence="1">
    <location>
        <begin position="75"/>
        <end position="84"/>
    </location>
</feature>
<accession>A0A8H3IPZ4</accession>
<dbReference type="Proteomes" id="UP000664534">
    <property type="component" value="Unassembled WGS sequence"/>
</dbReference>
<feature type="compositionally biased region" description="Polar residues" evidence="1">
    <location>
        <begin position="286"/>
        <end position="295"/>
    </location>
</feature>
<evidence type="ECO:0000256" key="1">
    <source>
        <dbReference type="SAM" id="MobiDB-lite"/>
    </source>
</evidence>
<feature type="compositionally biased region" description="Low complexity" evidence="1">
    <location>
        <begin position="238"/>
        <end position="247"/>
    </location>
</feature>
<evidence type="ECO:0000313" key="3">
    <source>
        <dbReference type="Proteomes" id="UP000664534"/>
    </source>
</evidence>
<reference evidence="2" key="1">
    <citation type="submission" date="2021-03" db="EMBL/GenBank/DDBJ databases">
        <authorList>
            <person name="Tagirdzhanova G."/>
        </authorList>
    </citation>
    <scope>NUCLEOTIDE SEQUENCE</scope>
</reference>
<name>A0A8H3IPZ4_9LECA</name>
<organism evidence="2 3">
    <name type="scientific">Imshaugia aleurites</name>
    <dbReference type="NCBI Taxonomy" id="172621"/>
    <lineage>
        <taxon>Eukaryota</taxon>
        <taxon>Fungi</taxon>
        <taxon>Dikarya</taxon>
        <taxon>Ascomycota</taxon>
        <taxon>Pezizomycotina</taxon>
        <taxon>Lecanoromycetes</taxon>
        <taxon>OSLEUM clade</taxon>
        <taxon>Lecanoromycetidae</taxon>
        <taxon>Lecanorales</taxon>
        <taxon>Lecanorineae</taxon>
        <taxon>Parmeliaceae</taxon>
        <taxon>Imshaugia</taxon>
    </lineage>
</organism>
<feature type="region of interest" description="Disordered" evidence="1">
    <location>
        <begin position="227"/>
        <end position="295"/>
    </location>
</feature>
<proteinExistence type="predicted"/>
<sequence length="466" mass="51665">MSHIPILTNELFPWPRIHFGEALLTSTAVNQQTAFPRLHRGSSQLSGNLSSSTKPRARASSDAGPVLATSPFRGRSTSFGSTQEYGDLYSSGPVQRFDRKISDRKVQDLLKLRKQKLKEAERKGDEVEVFRLKNLNLFEDIERLESNNDAPKRAKLTGDFTGQSDHHDFLSRTDVLDFAFISQPKSVHQGHTATLCWQLKLQLAQGLMVPEEFSSCNIHPTPSPCASSSSSFTLQPASPSSLNSGSKRSSRLTKGSSTYSSTLRDSSGPSTPAAGASTAIAADPSSPTKCSSNATKTDEEDTFLYIAKYIKRHAKDSRHSKETKRSCSQASSADIKRSSHIPCSYSNHDYRTYLSGPPSKHCRSCKLPRLQPEVAAATGRMEKMKESVLARANTNIPAEESSEADEFRKFEIMQEDLKLVEMYNAETEKRCRNGVWWEGWLIVEDLKRQGIVGSKPFVYDRGDSVA</sequence>
<comment type="caution">
    <text evidence="2">The sequence shown here is derived from an EMBL/GenBank/DDBJ whole genome shotgun (WGS) entry which is preliminary data.</text>
</comment>
<dbReference type="AlphaFoldDB" id="A0A8H3IPZ4"/>
<dbReference type="EMBL" id="CAJPDT010000045">
    <property type="protein sequence ID" value="CAF9927143.1"/>
    <property type="molecule type" value="Genomic_DNA"/>
</dbReference>
<evidence type="ECO:0000313" key="2">
    <source>
        <dbReference type="EMBL" id="CAF9927143.1"/>
    </source>
</evidence>
<gene>
    <name evidence="2" type="ORF">IMSHALPRED_007133</name>
</gene>
<feature type="region of interest" description="Disordered" evidence="1">
    <location>
        <begin position="314"/>
        <end position="333"/>
    </location>
</feature>
<feature type="compositionally biased region" description="Low complexity" evidence="1">
    <location>
        <begin position="256"/>
        <end position="285"/>
    </location>
</feature>
<protein>
    <submittedName>
        <fullName evidence="2">Uncharacterized protein</fullName>
    </submittedName>
</protein>
<keyword evidence="3" id="KW-1185">Reference proteome</keyword>
<feature type="region of interest" description="Disordered" evidence="1">
    <location>
        <begin position="38"/>
        <end position="91"/>
    </location>
</feature>
<dbReference type="OrthoDB" id="5373303at2759"/>
<feature type="compositionally biased region" description="Low complexity" evidence="1">
    <location>
        <begin position="41"/>
        <end position="52"/>
    </location>
</feature>
<feature type="compositionally biased region" description="Polar residues" evidence="1">
    <location>
        <begin position="227"/>
        <end position="237"/>
    </location>
</feature>